<evidence type="ECO:0000313" key="3">
    <source>
        <dbReference type="Proteomes" id="UP000325440"/>
    </source>
</evidence>
<evidence type="ECO:0000256" key="1">
    <source>
        <dbReference type="SAM" id="MobiDB-lite"/>
    </source>
</evidence>
<evidence type="ECO:0000313" key="2">
    <source>
        <dbReference type="EMBL" id="VVC45125.1"/>
    </source>
</evidence>
<feature type="compositionally biased region" description="Basic and acidic residues" evidence="1">
    <location>
        <begin position="34"/>
        <end position="48"/>
    </location>
</feature>
<keyword evidence="3" id="KW-1185">Reference proteome</keyword>
<dbReference type="Proteomes" id="UP000325440">
    <property type="component" value="Unassembled WGS sequence"/>
</dbReference>
<dbReference type="AlphaFoldDB" id="A0A5E4NPE1"/>
<dbReference type="OrthoDB" id="6623492at2759"/>
<name>A0A5E4NPE1_9HEMI</name>
<dbReference type="EMBL" id="CABPRJ010002394">
    <property type="protein sequence ID" value="VVC45125.1"/>
    <property type="molecule type" value="Genomic_DNA"/>
</dbReference>
<feature type="region of interest" description="Disordered" evidence="1">
    <location>
        <begin position="356"/>
        <end position="379"/>
    </location>
</feature>
<organism evidence="2 3">
    <name type="scientific">Cinara cedri</name>
    <dbReference type="NCBI Taxonomy" id="506608"/>
    <lineage>
        <taxon>Eukaryota</taxon>
        <taxon>Metazoa</taxon>
        <taxon>Ecdysozoa</taxon>
        <taxon>Arthropoda</taxon>
        <taxon>Hexapoda</taxon>
        <taxon>Insecta</taxon>
        <taxon>Pterygota</taxon>
        <taxon>Neoptera</taxon>
        <taxon>Paraneoptera</taxon>
        <taxon>Hemiptera</taxon>
        <taxon>Sternorrhyncha</taxon>
        <taxon>Aphidomorpha</taxon>
        <taxon>Aphidoidea</taxon>
        <taxon>Aphididae</taxon>
        <taxon>Lachninae</taxon>
        <taxon>Cinara</taxon>
    </lineage>
</organism>
<feature type="compositionally biased region" description="Basic and acidic residues" evidence="1">
    <location>
        <begin position="369"/>
        <end position="379"/>
    </location>
</feature>
<sequence length="379" mass="43492">MSINLLCEESTMEETLLNIRSEQTKRSPSGSDFADSKVKKPKVDKSNEEEPAQITDKVMKTNMEELILHCRENLSLEISVDKEDCIQIIQAVNPISDTTKTFPLWTMVLMMSVVNHRFLTTETPSPLLTKRTMELTHVEKQLEVLDLGQLYRPLTALMTALKRNLTTSWANWPLSLLLSTYQENIDTSIELPCSMDLMEFWDVCKNCERTLADFPRDTGLSSQVMENTSMLSTFVNGSCRCRWLDESGRYQRNLVNGNRRLFELPGLTRGTGEQSCVTYLTTRGSSKKLAASQKMNDYILDLNIYRKQDLRNLAKSEYWTEALRRIRVTCASTNPILKTANRLLEEMYSVLKTAGPKSEDIRGGSGENKWYRKNTDRYQ</sequence>
<feature type="compositionally biased region" description="Polar residues" evidence="1">
    <location>
        <begin position="20"/>
        <end position="30"/>
    </location>
</feature>
<feature type="region of interest" description="Disordered" evidence="1">
    <location>
        <begin position="20"/>
        <end position="51"/>
    </location>
</feature>
<protein>
    <submittedName>
        <fullName evidence="2">Uncharacterized protein</fullName>
    </submittedName>
</protein>
<proteinExistence type="predicted"/>
<gene>
    <name evidence="2" type="ORF">CINCED_3A024925</name>
</gene>
<accession>A0A5E4NPE1</accession>
<reference evidence="2 3" key="1">
    <citation type="submission" date="2019-08" db="EMBL/GenBank/DDBJ databases">
        <authorList>
            <person name="Alioto T."/>
            <person name="Alioto T."/>
            <person name="Gomez Garrido J."/>
        </authorList>
    </citation>
    <scope>NUCLEOTIDE SEQUENCE [LARGE SCALE GENOMIC DNA]</scope>
</reference>